<evidence type="ECO:0000256" key="1">
    <source>
        <dbReference type="SAM" id="MobiDB-lite"/>
    </source>
</evidence>
<accession>A0A0F9BFW2</accession>
<feature type="compositionally biased region" description="Low complexity" evidence="1">
    <location>
        <begin position="1"/>
        <end position="24"/>
    </location>
</feature>
<comment type="caution">
    <text evidence="2">The sequence shown here is derived from an EMBL/GenBank/DDBJ whole genome shotgun (WGS) entry which is preliminary data.</text>
</comment>
<name>A0A0F9BFW2_9ZZZZ</name>
<dbReference type="AlphaFoldDB" id="A0A0F9BFW2"/>
<gene>
    <name evidence="2" type="ORF">LCGC14_2794630</name>
</gene>
<proteinExistence type="predicted"/>
<evidence type="ECO:0000313" key="2">
    <source>
        <dbReference type="EMBL" id="KKK83316.1"/>
    </source>
</evidence>
<dbReference type="EMBL" id="LAZR01052279">
    <property type="protein sequence ID" value="KKK83316.1"/>
    <property type="molecule type" value="Genomic_DNA"/>
</dbReference>
<sequence length="56" mass="6117">MAHKMSYGKGSMGKSYKKGSMSKGMKGKSMKHYGRSEAVGGYVEKRMVPKGPYAPK</sequence>
<protein>
    <submittedName>
        <fullName evidence="2">Uncharacterized protein</fullName>
    </submittedName>
</protein>
<organism evidence="2">
    <name type="scientific">marine sediment metagenome</name>
    <dbReference type="NCBI Taxonomy" id="412755"/>
    <lineage>
        <taxon>unclassified sequences</taxon>
        <taxon>metagenomes</taxon>
        <taxon>ecological metagenomes</taxon>
    </lineage>
</organism>
<feature type="region of interest" description="Disordered" evidence="1">
    <location>
        <begin position="1"/>
        <end position="32"/>
    </location>
</feature>
<reference evidence="2" key="1">
    <citation type="journal article" date="2015" name="Nature">
        <title>Complex archaea that bridge the gap between prokaryotes and eukaryotes.</title>
        <authorList>
            <person name="Spang A."/>
            <person name="Saw J.H."/>
            <person name="Jorgensen S.L."/>
            <person name="Zaremba-Niedzwiedzka K."/>
            <person name="Martijn J."/>
            <person name="Lind A.E."/>
            <person name="van Eijk R."/>
            <person name="Schleper C."/>
            <person name="Guy L."/>
            <person name="Ettema T.J."/>
        </authorList>
    </citation>
    <scope>NUCLEOTIDE SEQUENCE</scope>
</reference>